<feature type="region of interest" description="Disordered" evidence="1">
    <location>
        <begin position="71"/>
        <end position="153"/>
    </location>
</feature>
<feature type="chain" id="PRO_5040307865" description="Asl1-like glycosyl hydrolase catalytic domain-containing protein" evidence="2">
    <location>
        <begin position="24"/>
        <end position="414"/>
    </location>
</feature>
<protein>
    <recommendedName>
        <fullName evidence="3">Asl1-like glycosyl hydrolase catalytic domain-containing protein</fullName>
    </recommendedName>
</protein>
<dbReference type="Gene3D" id="3.20.20.80">
    <property type="entry name" value="Glycosidases"/>
    <property type="match status" value="1"/>
</dbReference>
<dbReference type="AlphaFoldDB" id="A0A9N9LZ61"/>
<dbReference type="Proteomes" id="UP000701801">
    <property type="component" value="Unassembled WGS sequence"/>
</dbReference>
<dbReference type="GO" id="GO:0009277">
    <property type="term" value="C:fungal-type cell wall"/>
    <property type="evidence" value="ECO:0007669"/>
    <property type="project" value="TreeGrafter"/>
</dbReference>
<dbReference type="OrthoDB" id="43654at2759"/>
<evidence type="ECO:0000256" key="2">
    <source>
        <dbReference type="SAM" id="SignalP"/>
    </source>
</evidence>
<gene>
    <name evidence="4" type="ORF">HYALB_00005859</name>
</gene>
<dbReference type="PRINTS" id="PR01217">
    <property type="entry name" value="PRICHEXTENSN"/>
</dbReference>
<accession>A0A9N9LZ61</accession>
<dbReference type="InterPro" id="IPR017853">
    <property type="entry name" value="GH"/>
</dbReference>
<keyword evidence="5" id="KW-1185">Reference proteome</keyword>
<dbReference type="PANTHER" id="PTHR34154:SF10">
    <property type="entry name" value="ASL1-LIKE GLYCOSYL HYDROLASE CATALYTIC DOMAIN-CONTAINING PROTEIN"/>
    <property type="match status" value="1"/>
</dbReference>
<dbReference type="PANTHER" id="PTHR34154">
    <property type="entry name" value="ALKALI-SENSITIVE LINKAGE PROTEIN 1"/>
    <property type="match status" value="1"/>
</dbReference>
<dbReference type="InterPro" id="IPR053183">
    <property type="entry name" value="ASL1"/>
</dbReference>
<keyword evidence="2" id="KW-0732">Signal</keyword>
<sequence length="414" mass="43962">MRSSTVSIIAFLATSLLVKDVVAAPGAVDIRKRENYIIQVQEEVVVSRGPDGKYTTGKPVAVATVTVPASAPTPVVEDPKDTPKVVDPPKDTPSSKPIKVVEPTTKPETKDPKPTTQATAPPPPKPTLEAPKSTTEAPKPTSEAPKPTIAAPKPTTLVASAAPPSEPSEEPVAAAAKVQAASGGAKRGVAYNDGKLVKVISGSSWAYNWAATSGGGLPSGVEYVPMLWSDKDEKTNGWNDNVQKAISAGSKHVLGFNEPDLGAQAHMSVDASVTAWKKWLQPLAGKVKLGSPAVTNGNSQQEPYMGIPYLKQFLSRCSGCTIDFVVIHWYNNNPLDSAVQYFKDHIKEAHDVTGKPVWITEFEYTGGDEAAFLKKIIPWLEAQAYVERYSYFMAAEGKLVSGGGLSNVGKAYVG</sequence>
<feature type="signal peptide" evidence="2">
    <location>
        <begin position="1"/>
        <end position="23"/>
    </location>
</feature>
<dbReference type="SUPFAM" id="SSF51445">
    <property type="entry name" value="(Trans)glycosidases"/>
    <property type="match status" value="1"/>
</dbReference>
<comment type="caution">
    <text evidence="4">The sequence shown here is derived from an EMBL/GenBank/DDBJ whole genome shotgun (WGS) entry which is preliminary data.</text>
</comment>
<evidence type="ECO:0000259" key="3">
    <source>
        <dbReference type="Pfam" id="PF11790"/>
    </source>
</evidence>
<dbReference type="Pfam" id="PF11790">
    <property type="entry name" value="Glyco_hydro_cc"/>
    <property type="match status" value="1"/>
</dbReference>
<evidence type="ECO:0000313" key="4">
    <source>
        <dbReference type="EMBL" id="CAG8981144.1"/>
    </source>
</evidence>
<dbReference type="InterPro" id="IPR024655">
    <property type="entry name" value="Asl1_glyco_hydro_catalytic"/>
</dbReference>
<evidence type="ECO:0000256" key="1">
    <source>
        <dbReference type="SAM" id="MobiDB-lite"/>
    </source>
</evidence>
<name>A0A9N9LZ61_9HELO</name>
<proteinExistence type="predicted"/>
<organism evidence="4 5">
    <name type="scientific">Hymenoscyphus albidus</name>
    <dbReference type="NCBI Taxonomy" id="595503"/>
    <lineage>
        <taxon>Eukaryota</taxon>
        <taxon>Fungi</taxon>
        <taxon>Dikarya</taxon>
        <taxon>Ascomycota</taxon>
        <taxon>Pezizomycotina</taxon>
        <taxon>Leotiomycetes</taxon>
        <taxon>Helotiales</taxon>
        <taxon>Helotiaceae</taxon>
        <taxon>Hymenoscyphus</taxon>
    </lineage>
</organism>
<feature type="domain" description="Asl1-like glycosyl hydrolase catalytic" evidence="3">
    <location>
        <begin position="188"/>
        <end position="412"/>
    </location>
</feature>
<reference evidence="4" key="1">
    <citation type="submission" date="2021-07" db="EMBL/GenBank/DDBJ databases">
        <authorList>
            <person name="Durling M."/>
        </authorList>
    </citation>
    <scope>NUCLEOTIDE SEQUENCE</scope>
</reference>
<dbReference type="EMBL" id="CAJVRM010000451">
    <property type="protein sequence ID" value="CAG8981144.1"/>
    <property type="molecule type" value="Genomic_DNA"/>
</dbReference>
<dbReference type="GO" id="GO:0071966">
    <property type="term" value="P:fungal-type cell wall polysaccharide metabolic process"/>
    <property type="evidence" value="ECO:0007669"/>
    <property type="project" value="TreeGrafter"/>
</dbReference>
<feature type="compositionally biased region" description="Basic and acidic residues" evidence="1">
    <location>
        <begin position="77"/>
        <end position="90"/>
    </location>
</feature>
<feature type="compositionally biased region" description="Low complexity" evidence="1">
    <location>
        <begin position="144"/>
        <end position="153"/>
    </location>
</feature>
<evidence type="ECO:0000313" key="5">
    <source>
        <dbReference type="Proteomes" id="UP000701801"/>
    </source>
</evidence>